<gene>
    <name evidence="2" type="ORF">AAP_03697</name>
</gene>
<feature type="region of interest" description="Disordered" evidence="1">
    <location>
        <begin position="60"/>
        <end position="98"/>
    </location>
</feature>
<feature type="region of interest" description="Disordered" evidence="1">
    <location>
        <begin position="1"/>
        <end position="35"/>
    </location>
</feature>
<proteinExistence type="predicted"/>
<organism evidence="2 3">
    <name type="scientific">Ascosphaera apis ARSEF 7405</name>
    <dbReference type="NCBI Taxonomy" id="392613"/>
    <lineage>
        <taxon>Eukaryota</taxon>
        <taxon>Fungi</taxon>
        <taxon>Dikarya</taxon>
        <taxon>Ascomycota</taxon>
        <taxon>Pezizomycotina</taxon>
        <taxon>Eurotiomycetes</taxon>
        <taxon>Eurotiomycetidae</taxon>
        <taxon>Onygenales</taxon>
        <taxon>Ascosphaeraceae</taxon>
        <taxon>Ascosphaera</taxon>
    </lineage>
</organism>
<reference evidence="2 3" key="1">
    <citation type="journal article" date="2016" name="Genome Biol. Evol.">
        <title>Divergent and convergent evolution of fungal pathogenicity.</title>
        <authorList>
            <person name="Shang Y."/>
            <person name="Xiao G."/>
            <person name="Zheng P."/>
            <person name="Cen K."/>
            <person name="Zhan S."/>
            <person name="Wang C."/>
        </authorList>
    </citation>
    <scope>NUCLEOTIDE SEQUENCE [LARGE SCALE GENOMIC DNA]</scope>
    <source>
        <strain evidence="2 3">ARSEF 7405</strain>
    </source>
</reference>
<keyword evidence="3" id="KW-1185">Reference proteome</keyword>
<accession>A0A167XXP5</accession>
<evidence type="ECO:0000256" key="1">
    <source>
        <dbReference type="SAM" id="MobiDB-lite"/>
    </source>
</evidence>
<feature type="compositionally biased region" description="Basic and acidic residues" evidence="1">
    <location>
        <begin position="190"/>
        <end position="209"/>
    </location>
</feature>
<dbReference type="AlphaFoldDB" id="A0A167XXP5"/>
<dbReference type="Proteomes" id="UP000242877">
    <property type="component" value="Unassembled WGS sequence"/>
</dbReference>
<feature type="compositionally biased region" description="Basic and acidic residues" evidence="1">
    <location>
        <begin position="1"/>
        <end position="11"/>
    </location>
</feature>
<dbReference type="EMBL" id="AZGZ01000016">
    <property type="protein sequence ID" value="KZZ90602.1"/>
    <property type="molecule type" value="Genomic_DNA"/>
</dbReference>
<dbReference type="VEuPathDB" id="FungiDB:AAP_03697"/>
<sequence>MPSHIMRHDGVPRQARKSASSRSHRSSSSQYSSAAAVPVLSYSATLAALTEAETNGELLDDFQGRHLKPAQSPLTPGSLFTRPHPGPQPQYTRPSDSTTAANDEYYYFSSTHSSQGFPSTPLSLGPNDTMTVEDEEASWTLLMMSRGVKAGWNTRLPPVQPPYADTRQGNISYADVYESLSRSGSLEINEQPHDKSWKATLEREAHGHN</sequence>
<feature type="compositionally biased region" description="Polar residues" evidence="1">
    <location>
        <begin position="89"/>
        <end position="98"/>
    </location>
</feature>
<feature type="region of interest" description="Disordered" evidence="1">
    <location>
        <begin position="184"/>
        <end position="209"/>
    </location>
</feature>
<name>A0A167XXP5_9EURO</name>
<feature type="compositionally biased region" description="Low complexity" evidence="1">
    <location>
        <begin position="17"/>
        <end position="35"/>
    </location>
</feature>
<protein>
    <submittedName>
        <fullName evidence="2">Uncharacterized protein</fullName>
    </submittedName>
</protein>
<evidence type="ECO:0000313" key="3">
    <source>
        <dbReference type="Proteomes" id="UP000242877"/>
    </source>
</evidence>
<dbReference type="OrthoDB" id="10598384at2759"/>
<comment type="caution">
    <text evidence="2">The sequence shown here is derived from an EMBL/GenBank/DDBJ whole genome shotgun (WGS) entry which is preliminary data.</text>
</comment>
<evidence type="ECO:0000313" key="2">
    <source>
        <dbReference type="EMBL" id="KZZ90602.1"/>
    </source>
</evidence>